<feature type="compositionally biased region" description="Low complexity" evidence="2">
    <location>
        <begin position="116"/>
        <end position="125"/>
    </location>
</feature>
<evidence type="ECO:0000256" key="2">
    <source>
        <dbReference type="SAM" id="MobiDB-lite"/>
    </source>
</evidence>
<keyword evidence="4" id="KW-1185">Reference proteome</keyword>
<proteinExistence type="predicted"/>
<evidence type="ECO:0008006" key="5">
    <source>
        <dbReference type="Google" id="ProtNLM"/>
    </source>
</evidence>
<dbReference type="AlphaFoldDB" id="A0A9N9ZZC9"/>
<feature type="compositionally biased region" description="Basic and acidic residues" evidence="2">
    <location>
        <begin position="279"/>
        <end position="291"/>
    </location>
</feature>
<dbReference type="EMBL" id="OU963862">
    <property type="protein sequence ID" value="CAH0382517.1"/>
    <property type="molecule type" value="Genomic_DNA"/>
</dbReference>
<accession>A0A9N9ZZC9</accession>
<feature type="coiled-coil region" evidence="1">
    <location>
        <begin position="602"/>
        <end position="647"/>
    </location>
</feature>
<sequence length="650" mass="76122">MYTFLFTPDYLCEHKRKINDCEICNKIEGTHVPCQHQEIGFLCKTCYKYLISDDEEKIPYVVWECINDLPSLKILKKRQSALYNIIIKEYPIIQFPKLHQKKEKEKKQATNVEVPSSTSSSSSTSQCERKEESPPKDEETPEIDQPTMRRKNHLFQFEGNLKCQHNRLLSSCNLSCAPVSLADLKDKAKCLHRIPIFDCNHCKQLILILRKEKEYAPFKTITKADYIALSLYEILYLNPNNKKPIQHKKPKIEEKSNINQNQISKDKPKLTQDTNSELDNAKTKRDFKILTEEMETDSESINTQDKNKNKNPDPKDNNSNEKVNNLPESNTPDPKIRKPPPIFILKEKPQEIKKLLEGYNLENFSLKVVSNKQIKVKTKTLEEFKFFSSKLVDLGVEHYSFQPFQGKIVRRIIRGLPVDFNLGTLKLELEKFEFLVVKNITQLRHNVTKHPIPLYRIDFKSHLKLWEKLDNIKTLNNYEVNFDRLGIKQPEIPICKVCLNYGHIKNYCKAKLVCLICNDNHHSKTCPIPETATNKNEVWKPTCLHCKEAHFTTWKGCKVYKKLRQQRIDKYKKINEECKKMATEEKDLTDVQVGELKANNKNLSYIDEIKRLKSELKTSEKRRIEEISQLKKDISSLKNEIVEIKLMLKN</sequence>
<protein>
    <recommendedName>
        <fullName evidence="5">Pre-C2HC domain-containing protein</fullName>
    </recommendedName>
</protein>
<dbReference type="Proteomes" id="UP001152759">
    <property type="component" value="Chromosome 1"/>
</dbReference>
<evidence type="ECO:0000313" key="3">
    <source>
        <dbReference type="EMBL" id="CAH0382517.1"/>
    </source>
</evidence>
<evidence type="ECO:0000256" key="1">
    <source>
        <dbReference type="SAM" id="Coils"/>
    </source>
</evidence>
<organism evidence="3 4">
    <name type="scientific">Bemisia tabaci</name>
    <name type="common">Sweetpotato whitefly</name>
    <name type="synonym">Aleurodes tabaci</name>
    <dbReference type="NCBI Taxonomy" id="7038"/>
    <lineage>
        <taxon>Eukaryota</taxon>
        <taxon>Metazoa</taxon>
        <taxon>Ecdysozoa</taxon>
        <taxon>Arthropoda</taxon>
        <taxon>Hexapoda</taxon>
        <taxon>Insecta</taxon>
        <taxon>Pterygota</taxon>
        <taxon>Neoptera</taxon>
        <taxon>Paraneoptera</taxon>
        <taxon>Hemiptera</taxon>
        <taxon>Sternorrhyncha</taxon>
        <taxon>Aleyrodoidea</taxon>
        <taxon>Aleyrodidae</taxon>
        <taxon>Aleyrodinae</taxon>
        <taxon>Bemisia</taxon>
    </lineage>
</organism>
<reference evidence="3" key="1">
    <citation type="submission" date="2021-12" db="EMBL/GenBank/DDBJ databases">
        <authorList>
            <person name="King R."/>
        </authorList>
    </citation>
    <scope>NUCLEOTIDE SEQUENCE</scope>
</reference>
<gene>
    <name evidence="3" type="ORF">BEMITA_LOCUS2054</name>
</gene>
<feature type="compositionally biased region" description="Basic and acidic residues" evidence="2">
    <location>
        <begin position="127"/>
        <end position="138"/>
    </location>
</feature>
<feature type="compositionally biased region" description="Polar residues" evidence="2">
    <location>
        <begin position="320"/>
        <end position="332"/>
    </location>
</feature>
<evidence type="ECO:0000313" key="4">
    <source>
        <dbReference type="Proteomes" id="UP001152759"/>
    </source>
</evidence>
<feature type="region of interest" description="Disordered" evidence="2">
    <location>
        <begin position="104"/>
        <end position="149"/>
    </location>
</feature>
<feature type="compositionally biased region" description="Basic and acidic residues" evidence="2">
    <location>
        <begin position="305"/>
        <end position="319"/>
    </location>
</feature>
<keyword evidence="1" id="KW-0175">Coiled coil</keyword>
<feature type="region of interest" description="Disordered" evidence="2">
    <location>
        <begin position="242"/>
        <end position="340"/>
    </location>
</feature>
<name>A0A9N9ZZC9_BEMTA</name>